<dbReference type="EMBL" id="CP021056">
    <property type="protein sequence ID" value="QXE26552.1"/>
    <property type="molecule type" value="Genomic_DNA"/>
</dbReference>
<dbReference type="Proteomes" id="UP000683511">
    <property type="component" value="Chromosome"/>
</dbReference>
<keyword evidence="2" id="KW-1185">Reference proteome</keyword>
<sequence length="36" mass="3951">MIKLAANALVQAAVLGDRFSINKFFPNFVIINTLSL</sequence>
<dbReference type="AlphaFoldDB" id="A0A975TE69"/>
<protein>
    <submittedName>
        <fullName evidence="1">Uncharacterized protein</fullName>
    </submittedName>
</protein>
<reference evidence="1" key="1">
    <citation type="submission" date="2017-04" db="EMBL/GenBank/DDBJ databases">
        <title>Genome deletions in a multicellular cyanobacterial endosymbiont for morphological adaptation in marine diatoms.</title>
        <authorList>
            <person name="Wang Y."/>
            <person name="Gao H."/>
            <person name="Li R."/>
            <person name="Xu X."/>
        </authorList>
    </citation>
    <scope>NUCLEOTIDE SEQUENCE</scope>
    <source>
        <strain evidence="1">FACHB 800</strain>
    </source>
</reference>
<accession>A0A975TE69</accession>
<name>A0A975TE69_9NOST</name>
<evidence type="ECO:0000313" key="1">
    <source>
        <dbReference type="EMBL" id="QXE26552.1"/>
    </source>
</evidence>
<proteinExistence type="predicted"/>
<gene>
    <name evidence="1" type="ORF">B6N60_05285</name>
</gene>
<evidence type="ECO:0000313" key="2">
    <source>
        <dbReference type="Proteomes" id="UP000683511"/>
    </source>
</evidence>
<organism evidence="1 2">
    <name type="scientific">Richelia sinica FACHB-800</name>
    <dbReference type="NCBI Taxonomy" id="1357546"/>
    <lineage>
        <taxon>Bacteria</taxon>
        <taxon>Bacillati</taxon>
        <taxon>Cyanobacteriota</taxon>
        <taxon>Cyanophyceae</taxon>
        <taxon>Nostocales</taxon>
        <taxon>Nostocaceae</taxon>
        <taxon>Richelia</taxon>
    </lineage>
</organism>
<dbReference type="KEGG" id="rsin:B6N60_05285"/>